<evidence type="ECO:0000313" key="1">
    <source>
        <dbReference type="EMBL" id="KUM45753.1"/>
    </source>
</evidence>
<comment type="caution">
    <text evidence="1">The sequence shown here is derived from an EMBL/GenBank/DDBJ whole genome shotgun (WGS) entry which is preliminary data.</text>
</comment>
<keyword evidence="1" id="KW-0496">Mitochondrion</keyword>
<dbReference type="EMBL" id="LKAM01000016">
    <property type="protein sequence ID" value="KUM45753.1"/>
    <property type="molecule type" value="Genomic_DNA"/>
</dbReference>
<proteinExistence type="predicted"/>
<organism evidence="1">
    <name type="scientific">Picea glauca</name>
    <name type="common">White spruce</name>
    <name type="synonym">Pinus glauca</name>
    <dbReference type="NCBI Taxonomy" id="3330"/>
    <lineage>
        <taxon>Eukaryota</taxon>
        <taxon>Viridiplantae</taxon>
        <taxon>Streptophyta</taxon>
        <taxon>Embryophyta</taxon>
        <taxon>Tracheophyta</taxon>
        <taxon>Spermatophyta</taxon>
        <taxon>Pinopsida</taxon>
        <taxon>Pinidae</taxon>
        <taxon>Conifers I</taxon>
        <taxon>Pinales</taxon>
        <taxon>Pinaceae</taxon>
        <taxon>Picea</taxon>
    </lineage>
</organism>
<gene>
    <name evidence="1" type="ORF">ABT39_MTgene2319</name>
</gene>
<geneLocation type="mitochondrion" evidence="1"/>
<dbReference type="AlphaFoldDB" id="A0A117NFU7"/>
<name>A0A117NFU7_PICGL</name>
<protein>
    <submittedName>
        <fullName evidence="1">Uncharacterized protein</fullName>
    </submittedName>
</protein>
<sequence length="52" mass="5999">MNEQSITPLAHERPYALDQPTRLISVRPRRAQFSCNLDNNEYREVGVIGDAR</sequence>
<accession>A0A117NFU7</accession>
<reference evidence="1" key="1">
    <citation type="journal article" date="2015" name="Genome Biol. Evol.">
        <title>Organellar Genomes of White Spruce (Picea glauca): Assembly and Annotation.</title>
        <authorList>
            <person name="Jackman S.D."/>
            <person name="Warren R.L."/>
            <person name="Gibb E.A."/>
            <person name="Vandervalk B.P."/>
            <person name="Mohamadi H."/>
            <person name="Chu J."/>
            <person name="Raymond A."/>
            <person name="Pleasance S."/>
            <person name="Coope R."/>
            <person name="Wildung M.R."/>
            <person name="Ritland C.E."/>
            <person name="Bousquet J."/>
            <person name="Jones S.J."/>
            <person name="Bohlmann J."/>
            <person name="Birol I."/>
        </authorList>
    </citation>
    <scope>NUCLEOTIDE SEQUENCE [LARGE SCALE GENOMIC DNA]</scope>
    <source>
        <tissue evidence="1">Flushing bud</tissue>
    </source>
</reference>